<dbReference type="RefSeq" id="WP_077839871.1">
    <property type="nucleotide sequence ID" value="NZ_JABTAE010000001.1"/>
</dbReference>
<dbReference type="SUPFAM" id="SSF160631">
    <property type="entry name" value="SMI1/KNR4-like"/>
    <property type="match status" value="1"/>
</dbReference>
<gene>
    <name evidence="2" type="ORF">CLBCK_34920</name>
</gene>
<accession>A0A1S8S231</accession>
<reference evidence="2 3" key="1">
    <citation type="submission" date="2016-05" db="EMBL/GenBank/DDBJ databases">
        <title>Microbial solvent formation.</title>
        <authorList>
            <person name="Poehlein A."/>
            <person name="Montoya Solano J.D."/>
            <person name="Flitsch S."/>
            <person name="Krabben P."/>
            <person name="Duerre P."/>
            <person name="Daniel R."/>
        </authorList>
    </citation>
    <scope>NUCLEOTIDE SEQUENCE [LARGE SCALE GENOMIC DNA]</scope>
    <source>
        <strain evidence="2 3">DSM 53</strain>
    </source>
</reference>
<feature type="domain" description="Knr4/Smi1-like" evidence="1">
    <location>
        <begin position="17"/>
        <end position="129"/>
    </location>
</feature>
<evidence type="ECO:0000313" key="2">
    <source>
        <dbReference type="EMBL" id="OOM59449.1"/>
    </source>
</evidence>
<evidence type="ECO:0000259" key="1">
    <source>
        <dbReference type="SMART" id="SM00860"/>
    </source>
</evidence>
<comment type="caution">
    <text evidence="2">The sequence shown here is derived from an EMBL/GenBank/DDBJ whole genome shotgun (WGS) entry which is preliminary data.</text>
</comment>
<dbReference type="SMART" id="SM00860">
    <property type="entry name" value="SMI1_KNR4"/>
    <property type="match status" value="1"/>
</dbReference>
<dbReference type="InterPro" id="IPR037883">
    <property type="entry name" value="Knr4/Smi1-like_sf"/>
</dbReference>
<sequence>MNEEYKIYLDNFDRNEKIDITQILEVEKELEVKFPIDYVDFMQEFNGGEGFVGKEYLIMYKMHEIIEVNDDCEVSEYVPGIILFGSNGGGEYFAFDYRESEIKYIIIPSILDYDDIIIQSTTLKVFFKRLYNGMIFEN</sequence>
<dbReference type="Proteomes" id="UP000190973">
    <property type="component" value="Unassembled WGS sequence"/>
</dbReference>
<proteinExistence type="predicted"/>
<dbReference type="EMBL" id="LZZI01000075">
    <property type="protein sequence ID" value="OOM59449.1"/>
    <property type="molecule type" value="Genomic_DNA"/>
</dbReference>
<dbReference type="InterPro" id="IPR018958">
    <property type="entry name" value="Knr4/Smi1-like_dom"/>
</dbReference>
<dbReference type="AlphaFoldDB" id="A0A1S8S231"/>
<dbReference type="Pfam" id="PF09346">
    <property type="entry name" value="SMI1_KNR4"/>
    <property type="match status" value="1"/>
</dbReference>
<name>A0A1S8S231_CLOBE</name>
<dbReference type="Gene3D" id="3.40.1580.10">
    <property type="entry name" value="SMI1/KNR4-like"/>
    <property type="match status" value="1"/>
</dbReference>
<evidence type="ECO:0000313" key="3">
    <source>
        <dbReference type="Proteomes" id="UP000190973"/>
    </source>
</evidence>
<organism evidence="2 3">
    <name type="scientific">Clostridium beijerinckii</name>
    <name type="common">Clostridium MP</name>
    <dbReference type="NCBI Taxonomy" id="1520"/>
    <lineage>
        <taxon>Bacteria</taxon>
        <taxon>Bacillati</taxon>
        <taxon>Bacillota</taxon>
        <taxon>Clostridia</taxon>
        <taxon>Eubacteriales</taxon>
        <taxon>Clostridiaceae</taxon>
        <taxon>Clostridium</taxon>
    </lineage>
</organism>
<protein>
    <submittedName>
        <fullName evidence="2">SMI1 / KNR4 family protein</fullName>
    </submittedName>
</protein>